<comment type="caution">
    <text evidence="1">The sequence shown here is derived from an EMBL/GenBank/DDBJ whole genome shotgun (WGS) entry which is preliminary data.</text>
</comment>
<evidence type="ECO:0000313" key="2">
    <source>
        <dbReference type="Proteomes" id="UP000697995"/>
    </source>
</evidence>
<gene>
    <name evidence="1" type="ORF">CKO45_25315</name>
</gene>
<protein>
    <recommendedName>
        <fullName evidence="3">Transposase</fullName>
    </recommendedName>
</protein>
<keyword evidence="2" id="KW-1185">Reference proteome</keyword>
<name>A0ABS1D616_9PROT</name>
<reference evidence="1 2" key="1">
    <citation type="journal article" date="2020" name="Microorganisms">
        <title>Osmotic Adaptation and Compatible Solute Biosynthesis of Phototrophic Bacteria as Revealed from Genome Analyses.</title>
        <authorList>
            <person name="Imhoff J.F."/>
            <person name="Rahn T."/>
            <person name="Kunzel S."/>
            <person name="Keller A."/>
            <person name="Neulinger S.C."/>
        </authorList>
    </citation>
    <scope>NUCLEOTIDE SEQUENCE [LARGE SCALE GENOMIC DNA]</scope>
    <source>
        <strain evidence="1 2">DSM 15382</strain>
    </source>
</reference>
<proteinExistence type="predicted"/>
<accession>A0ABS1D616</accession>
<sequence>MMAVEGRSFVISLEQAIWQPTGLRHGARSLLGAEFCSLSIDDNAWFRVPALLQVLILQAAAIAG</sequence>
<dbReference type="EMBL" id="NRSG01000320">
    <property type="protein sequence ID" value="MBK1661532.1"/>
    <property type="molecule type" value="Genomic_DNA"/>
</dbReference>
<evidence type="ECO:0008006" key="3">
    <source>
        <dbReference type="Google" id="ProtNLM"/>
    </source>
</evidence>
<evidence type="ECO:0000313" key="1">
    <source>
        <dbReference type="EMBL" id="MBK1661532.1"/>
    </source>
</evidence>
<organism evidence="1 2">
    <name type="scientific">Paracraurococcus ruber</name>
    <dbReference type="NCBI Taxonomy" id="77675"/>
    <lineage>
        <taxon>Bacteria</taxon>
        <taxon>Pseudomonadati</taxon>
        <taxon>Pseudomonadota</taxon>
        <taxon>Alphaproteobacteria</taxon>
        <taxon>Acetobacterales</taxon>
        <taxon>Roseomonadaceae</taxon>
        <taxon>Paracraurococcus</taxon>
    </lineage>
</organism>
<dbReference type="Proteomes" id="UP000697995">
    <property type="component" value="Unassembled WGS sequence"/>
</dbReference>